<evidence type="ECO:0000256" key="1">
    <source>
        <dbReference type="ARBA" id="ARBA00008668"/>
    </source>
</evidence>
<evidence type="ECO:0000256" key="5">
    <source>
        <dbReference type="ARBA" id="ARBA00023180"/>
    </source>
</evidence>
<feature type="compositionally biased region" description="Low complexity" evidence="7">
    <location>
        <begin position="23"/>
        <end position="35"/>
    </location>
</feature>
<dbReference type="PANTHER" id="PTHR22835">
    <property type="entry name" value="ZINC FINGER FYVE DOMAIN CONTAINING PROTEIN"/>
    <property type="match status" value="1"/>
</dbReference>
<evidence type="ECO:0000313" key="10">
    <source>
        <dbReference type="Proteomes" id="UP000712281"/>
    </source>
</evidence>
<dbReference type="PANTHER" id="PTHR22835:SF591">
    <property type="entry name" value="GENOME ASSEMBLY, CHROMOSOME: A06"/>
    <property type="match status" value="1"/>
</dbReference>
<dbReference type="InterPro" id="IPR001087">
    <property type="entry name" value="GDSL"/>
</dbReference>
<accession>A0A8S9MF79</accession>
<dbReference type="GO" id="GO:0016788">
    <property type="term" value="F:hydrolase activity, acting on ester bonds"/>
    <property type="evidence" value="ECO:0007669"/>
    <property type="project" value="InterPro"/>
</dbReference>
<dbReference type="Proteomes" id="UP000712281">
    <property type="component" value="Unassembled WGS sequence"/>
</dbReference>
<evidence type="ECO:0000256" key="2">
    <source>
        <dbReference type="ARBA" id="ARBA00022723"/>
    </source>
</evidence>
<dbReference type="InterPro" id="IPR036855">
    <property type="entry name" value="Znf_CCCH_sf"/>
</dbReference>
<dbReference type="SMART" id="SM00356">
    <property type="entry name" value="ZnF_C3H1"/>
    <property type="match status" value="2"/>
</dbReference>
<feature type="zinc finger region" description="C3H1-type" evidence="6">
    <location>
        <begin position="111"/>
        <end position="139"/>
    </location>
</feature>
<evidence type="ECO:0000313" key="9">
    <source>
        <dbReference type="EMBL" id="KAF2618660.1"/>
    </source>
</evidence>
<gene>
    <name evidence="9" type="ORF">F2Q68_00041136</name>
</gene>
<dbReference type="InterPro" id="IPR036514">
    <property type="entry name" value="SGNH_hydro_sf"/>
</dbReference>
<feature type="domain" description="C3H1-type" evidence="8">
    <location>
        <begin position="111"/>
        <end position="139"/>
    </location>
</feature>
<dbReference type="SUPFAM" id="SSF90229">
    <property type="entry name" value="CCCH zinc finger"/>
    <property type="match status" value="1"/>
</dbReference>
<feature type="zinc finger region" description="C3H1-type" evidence="6">
    <location>
        <begin position="157"/>
        <end position="185"/>
    </location>
</feature>
<dbReference type="Gene3D" id="4.10.1000.10">
    <property type="entry name" value="Zinc finger, CCCH-type"/>
    <property type="match status" value="1"/>
</dbReference>
<evidence type="ECO:0000256" key="6">
    <source>
        <dbReference type="PROSITE-ProRule" id="PRU00723"/>
    </source>
</evidence>
<dbReference type="GO" id="GO:0008270">
    <property type="term" value="F:zinc ion binding"/>
    <property type="evidence" value="ECO:0007669"/>
    <property type="project" value="UniProtKB-KW"/>
</dbReference>
<proteinExistence type="inferred from homology"/>
<organism evidence="9 10">
    <name type="scientific">Brassica cretica</name>
    <name type="common">Mustard</name>
    <dbReference type="NCBI Taxonomy" id="69181"/>
    <lineage>
        <taxon>Eukaryota</taxon>
        <taxon>Viridiplantae</taxon>
        <taxon>Streptophyta</taxon>
        <taxon>Embryophyta</taxon>
        <taxon>Tracheophyta</taxon>
        <taxon>Spermatophyta</taxon>
        <taxon>Magnoliopsida</taxon>
        <taxon>eudicotyledons</taxon>
        <taxon>Gunneridae</taxon>
        <taxon>Pentapetalae</taxon>
        <taxon>rosids</taxon>
        <taxon>malvids</taxon>
        <taxon>Brassicales</taxon>
        <taxon>Brassicaceae</taxon>
        <taxon>Brassiceae</taxon>
        <taxon>Brassica</taxon>
    </lineage>
</organism>
<protein>
    <recommendedName>
        <fullName evidence="8">C3H1-type domain-containing protein</fullName>
    </recommendedName>
</protein>
<dbReference type="PROSITE" id="PS50103">
    <property type="entry name" value="ZF_C3H1"/>
    <property type="match status" value="2"/>
</dbReference>
<evidence type="ECO:0000259" key="8">
    <source>
        <dbReference type="PROSITE" id="PS50103"/>
    </source>
</evidence>
<evidence type="ECO:0000256" key="7">
    <source>
        <dbReference type="SAM" id="MobiDB-lite"/>
    </source>
</evidence>
<dbReference type="Pfam" id="PF00642">
    <property type="entry name" value="zf-CCCH"/>
    <property type="match status" value="2"/>
</dbReference>
<feature type="region of interest" description="Disordered" evidence="7">
    <location>
        <begin position="1"/>
        <end position="67"/>
    </location>
</feature>
<keyword evidence="3 6" id="KW-0863">Zinc-finger</keyword>
<evidence type="ECO:0000256" key="4">
    <source>
        <dbReference type="ARBA" id="ARBA00022833"/>
    </source>
</evidence>
<dbReference type="AlphaFoldDB" id="A0A8S9MF79"/>
<feature type="non-terminal residue" evidence="9">
    <location>
        <position position="1"/>
    </location>
</feature>
<comment type="caution">
    <text evidence="9">The sequence shown here is derived from an EMBL/GenBank/DDBJ whole genome shotgun (WGS) entry which is preliminary data.</text>
</comment>
<sequence length="749" mass="83052">CSGDSPSFHGNNGGSVGSFSPKSTFQPSSTSWSSPRHANGTAPFIPSMLSQSRGASSQAPEWNGYQGTTMYPSERSVFSTSTTYLMNYSSAETSIFTPYKYQKPAEEFPERPDQPDCSYYLKTGDCKFKFTCKYNHPKNRLPKQPPFALNDKGLPLRPDQVICTHYSRYGICKFGPACRFDHSIQLPDSTGSSHVVVEPPQVGAHGNESDDFHQRTFVIYPPAVSIAILFLSTISSAAPTSGVRRPFNRIYAFGDSFTDTGNSRSGEGPAGFGHLSSFPYGMTYFLRPTNRYSDGRLSIDFVAQSMNLPFLPPYLSLRSTSGSKGTAADSYGVNFAVSGATVIKHSFFSENNLTLDMTPQSIETELGWFEKYLETLETRDKVSLFKDSLFWIGEIGVNDYAYTVGSAVSSDTIRELSISTDTSFLEFANLIDQAGLELNRILEEKDLLVVNLTNRLGIGHPATGCLTLTMTLADEDDRDNLGCVKSVNNQSYTHNLALQSKLEELRIKYPNATIVYADYWNAYRKVIKNPSKYGISEKFKACCGIGEPYNFQVFETCGSASATAYQAGLELNRILEEKDLLVVNLTNRLGIGHPATGCLTLTMTLADEDDRDNLGCVKSVNNQINNQSYTHNLALQSKLEELRIKYPNATIVYADYWNAYRKVIKNPSKYGISEKFKACCGIGEPYNFQVFETCGSASATACKDPSRYINWDGVHLTEGMYKVMADMFLDGSFTRPKFSYLLNKKLNGL</sequence>
<dbReference type="Pfam" id="PF00657">
    <property type="entry name" value="Lipase_GDSL"/>
    <property type="match status" value="2"/>
</dbReference>
<keyword evidence="2 6" id="KW-0479">Metal-binding</keyword>
<dbReference type="EMBL" id="QGKW02000007">
    <property type="protein sequence ID" value="KAF2618660.1"/>
    <property type="molecule type" value="Genomic_DNA"/>
</dbReference>
<dbReference type="InterPro" id="IPR000571">
    <property type="entry name" value="Znf_CCCH"/>
</dbReference>
<name>A0A8S9MF79_BRACR</name>
<keyword evidence="4 6" id="KW-0862">Zinc</keyword>
<keyword evidence="5" id="KW-0325">Glycoprotein</keyword>
<feature type="compositionally biased region" description="Polar residues" evidence="7">
    <location>
        <begin position="1"/>
        <end position="10"/>
    </location>
</feature>
<comment type="similarity">
    <text evidence="1">Belongs to the 'GDSL' lipolytic enzyme family.</text>
</comment>
<dbReference type="Gene3D" id="3.40.50.1110">
    <property type="entry name" value="SGNH hydrolase"/>
    <property type="match status" value="2"/>
</dbReference>
<evidence type="ECO:0000256" key="3">
    <source>
        <dbReference type="ARBA" id="ARBA00022771"/>
    </source>
</evidence>
<reference evidence="9" key="1">
    <citation type="submission" date="2019-12" db="EMBL/GenBank/DDBJ databases">
        <title>Genome sequencing and annotation of Brassica cretica.</title>
        <authorList>
            <person name="Studholme D.J."/>
            <person name="Sarris P.F."/>
        </authorList>
    </citation>
    <scope>NUCLEOTIDE SEQUENCE</scope>
    <source>
        <strain evidence="9">PFS-001/15</strain>
        <tissue evidence="9">Leaf</tissue>
    </source>
</reference>
<feature type="domain" description="C3H1-type" evidence="8">
    <location>
        <begin position="157"/>
        <end position="185"/>
    </location>
</feature>
<feature type="compositionally biased region" description="Polar residues" evidence="7">
    <location>
        <begin position="48"/>
        <end position="67"/>
    </location>
</feature>